<dbReference type="KEGG" id="saga:M5M_01050"/>
<protein>
    <recommendedName>
        <fullName evidence="3">DUF2835 domain-containing protein</fullName>
    </recommendedName>
</protein>
<name>K4KES4_SIMAS</name>
<evidence type="ECO:0000313" key="2">
    <source>
        <dbReference type="Proteomes" id="UP000000466"/>
    </source>
</evidence>
<dbReference type="OrthoDB" id="5600793at2"/>
<keyword evidence="2" id="KW-1185">Reference proteome</keyword>
<reference evidence="1 2" key="1">
    <citation type="journal article" date="2013" name="Genome Announc.">
        <title>Complete genome sequence of Simiduia agarivorans SA1(T), a marine bacterium able to degrade a variety of polysaccharides.</title>
        <authorList>
            <person name="Lin S.Y."/>
            <person name="Shieh W.Y."/>
            <person name="Chen J.S."/>
            <person name="Tang S.L."/>
        </authorList>
    </citation>
    <scope>NUCLEOTIDE SEQUENCE [LARGE SCALE GENOMIC DNA]</scope>
    <source>
        <strain evidence="2">DSM 21679 / JCM 13881 / BCRC 17597 / SA1</strain>
    </source>
</reference>
<dbReference type="Proteomes" id="UP000000466">
    <property type="component" value="Chromosome"/>
</dbReference>
<accession>K4KES4</accession>
<dbReference type="EMBL" id="CP003746">
    <property type="protein sequence ID" value="AFU97441.1"/>
    <property type="molecule type" value="Genomic_DNA"/>
</dbReference>
<dbReference type="Pfam" id="PF11197">
    <property type="entry name" value="DUF2835"/>
    <property type="match status" value="1"/>
</dbReference>
<dbReference type="AlphaFoldDB" id="K4KES4"/>
<dbReference type="InterPro" id="IPR021363">
    <property type="entry name" value="DUF2835"/>
</dbReference>
<sequence length="78" mass="8715">MASVVVDLQIGPEALKTLYRGGAPVVVARALDGRRIRFPASHLRPYISAHGVAGRFCLEFDHNFRLTRFYPVDPQSHP</sequence>
<dbReference type="HOGENOM" id="CLU_185065_0_0_6"/>
<dbReference type="STRING" id="1117647.M5M_01050"/>
<evidence type="ECO:0008006" key="3">
    <source>
        <dbReference type="Google" id="ProtNLM"/>
    </source>
</evidence>
<proteinExistence type="predicted"/>
<evidence type="ECO:0000313" key="1">
    <source>
        <dbReference type="EMBL" id="AFU97441.1"/>
    </source>
</evidence>
<dbReference type="RefSeq" id="WP_015045614.1">
    <property type="nucleotide sequence ID" value="NC_018868.3"/>
</dbReference>
<dbReference type="eggNOG" id="ENOG503160Q">
    <property type="taxonomic scope" value="Bacteria"/>
</dbReference>
<organism evidence="1 2">
    <name type="scientific">Simiduia agarivorans (strain DSM 21679 / JCM 13881 / BCRC 17597 / SA1)</name>
    <dbReference type="NCBI Taxonomy" id="1117647"/>
    <lineage>
        <taxon>Bacteria</taxon>
        <taxon>Pseudomonadati</taxon>
        <taxon>Pseudomonadota</taxon>
        <taxon>Gammaproteobacteria</taxon>
        <taxon>Cellvibrionales</taxon>
        <taxon>Cellvibrionaceae</taxon>
        <taxon>Simiduia</taxon>
    </lineage>
</organism>
<gene>
    <name evidence="1" type="ordered locus">M5M_01050</name>
</gene>